<feature type="region of interest" description="Disordered" evidence="1">
    <location>
        <begin position="67"/>
        <end position="86"/>
    </location>
</feature>
<name>A0AA47NVV8_MERPO</name>
<sequence>MRYKAYPSSAEFDGVAEALVKKYPCLRERGSVSGFSGWKISLKYKMANYQTKLRNIGCAELDVNSLKRKEGDPRTSSNQVKKPRRAEVNYYPDYPTGLSKEKLEEERVALLSEVTKGNNQQVVKEKMDRTYSYRRHEVIEEKPFIAEFKRRWPALFSERECDTSSVVPVIHFYVSGHLDQFLVRHLCVVGKRPRNRGALVSEGCRHRYGGLGNGVVISFLTLPISSPGPMGRGGSSGLAGATAGGGGGGVAAAASADRSLSRPRIYFLAASIAVPGCGLIQVLQGVLFKHPKDNKGLALTPGLTGTSPGLVVRPVEFDVRSKLRVGARVLGEFVLVGHKGAVGGTLLALVAGNQLYRVAHVVLQEPTERLTLVLPKLDAVAAQHQHGVPRVTARGDDVGLGLLLHLLRLLGPRSSGPAWPLGGDVGHRLIRGPQEKLLRGCAL</sequence>
<dbReference type="PANTHER" id="PTHR31025:SF27">
    <property type="entry name" value="SI:CH211-193K19.2-RELATED"/>
    <property type="match status" value="1"/>
</dbReference>
<keyword evidence="3" id="KW-1185">Reference proteome</keyword>
<organism evidence="2 3">
    <name type="scientific">Merluccius polli</name>
    <name type="common">Benguela hake</name>
    <name type="synonym">Merluccius cadenati</name>
    <dbReference type="NCBI Taxonomy" id="89951"/>
    <lineage>
        <taxon>Eukaryota</taxon>
        <taxon>Metazoa</taxon>
        <taxon>Chordata</taxon>
        <taxon>Craniata</taxon>
        <taxon>Vertebrata</taxon>
        <taxon>Euteleostomi</taxon>
        <taxon>Actinopterygii</taxon>
        <taxon>Neopterygii</taxon>
        <taxon>Teleostei</taxon>
        <taxon>Neoteleostei</taxon>
        <taxon>Acanthomorphata</taxon>
        <taxon>Zeiogadaria</taxon>
        <taxon>Gadariae</taxon>
        <taxon>Gadiformes</taxon>
        <taxon>Gadoidei</taxon>
        <taxon>Merlucciidae</taxon>
        <taxon>Merluccius</taxon>
    </lineage>
</organism>
<evidence type="ECO:0000313" key="3">
    <source>
        <dbReference type="Proteomes" id="UP001174136"/>
    </source>
</evidence>
<gene>
    <name evidence="2" type="ORF">N1851_022415</name>
</gene>
<dbReference type="Proteomes" id="UP001174136">
    <property type="component" value="Unassembled WGS sequence"/>
</dbReference>
<proteinExistence type="predicted"/>
<evidence type="ECO:0000256" key="1">
    <source>
        <dbReference type="SAM" id="MobiDB-lite"/>
    </source>
</evidence>
<evidence type="ECO:0000313" key="2">
    <source>
        <dbReference type="EMBL" id="KAK0140601.1"/>
    </source>
</evidence>
<protein>
    <submittedName>
        <fullName evidence="2">Uncharacterized protein</fullName>
    </submittedName>
</protein>
<dbReference type="AlphaFoldDB" id="A0AA47NVV8"/>
<comment type="caution">
    <text evidence="2">The sequence shown here is derived from an EMBL/GenBank/DDBJ whole genome shotgun (WGS) entry which is preliminary data.</text>
</comment>
<dbReference type="EMBL" id="JAOPHQ010004048">
    <property type="protein sequence ID" value="KAK0140601.1"/>
    <property type="molecule type" value="Genomic_DNA"/>
</dbReference>
<dbReference type="PANTHER" id="PTHR31025">
    <property type="entry name" value="SI:CH211-196P9.1-RELATED"/>
    <property type="match status" value="1"/>
</dbReference>
<reference evidence="2" key="1">
    <citation type="journal article" date="2023" name="Front. Mar. Sci.">
        <title>A new Merluccius polli reference genome to investigate the effects of global change in West African waters.</title>
        <authorList>
            <person name="Mateo J.L."/>
            <person name="Blanco-Fernandez C."/>
            <person name="Garcia-Vazquez E."/>
            <person name="Machado-Schiaffino G."/>
        </authorList>
    </citation>
    <scope>NUCLEOTIDE SEQUENCE</scope>
    <source>
        <strain evidence="2">C29</strain>
        <tissue evidence="2">Fin</tissue>
    </source>
</reference>
<accession>A0AA47NVV8</accession>